<reference evidence="1 2" key="1">
    <citation type="journal article" date="2018" name="Nat. Ecol. Evol.">
        <title>Pezizomycetes genomes reveal the molecular basis of ectomycorrhizal truffle lifestyle.</title>
        <authorList>
            <person name="Murat C."/>
            <person name="Payen T."/>
            <person name="Noel B."/>
            <person name="Kuo A."/>
            <person name="Morin E."/>
            <person name="Chen J."/>
            <person name="Kohler A."/>
            <person name="Krizsan K."/>
            <person name="Balestrini R."/>
            <person name="Da Silva C."/>
            <person name="Montanini B."/>
            <person name="Hainaut M."/>
            <person name="Levati E."/>
            <person name="Barry K.W."/>
            <person name="Belfiori B."/>
            <person name="Cichocki N."/>
            <person name="Clum A."/>
            <person name="Dockter R.B."/>
            <person name="Fauchery L."/>
            <person name="Guy J."/>
            <person name="Iotti M."/>
            <person name="Le Tacon F."/>
            <person name="Lindquist E.A."/>
            <person name="Lipzen A."/>
            <person name="Malagnac F."/>
            <person name="Mello A."/>
            <person name="Molinier V."/>
            <person name="Miyauchi S."/>
            <person name="Poulain J."/>
            <person name="Riccioni C."/>
            <person name="Rubini A."/>
            <person name="Sitrit Y."/>
            <person name="Splivallo R."/>
            <person name="Traeger S."/>
            <person name="Wang M."/>
            <person name="Zifcakova L."/>
            <person name="Wipf D."/>
            <person name="Zambonelli A."/>
            <person name="Paolocci F."/>
            <person name="Nowrousian M."/>
            <person name="Ottonello S."/>
            <person name="Baldrian P."/>
            <person name="Spatafora J.W."/>
            <person name="Henrissat B."/>
            <person name="Nagy L.G."/>
            <person name="Aury J.M."/>
            <person name="Wincker P."/>
            <person name="Grigoriev I.V."/>
            <person name="Bonfante P."/>
            <person name="Martin F.M."/>
        </authorList>
    </citation>
    <scope>NUCLEOTIDE SEQUENCE [LARGE SCALE GENOMIC DNA]</scope>
    <source>
        <strain evidence="1 2">CCBAS932</strain>
    </source>
</reference>
<dbReference type="Proteomes" id="UP000277580">
    <property type="component" value="Unassembled WGS sequence"/>
</dbReference>
<dbReference type="AlphaFoldDB" id="A0A3N4KSQ8"/>
<protein>
    <submittedName>
        <fullName evidence="1">Uncharacterized protein</fullName>
    </submittedName>
</protein>
<gene>
    <name evidence="1" type="ORF">P167DRAFT_544621</name>
</gene>
<keyword evidence="2" id="KW-1185">Reference proteome</keyword>
<evidence type="ECO:0000313" key="2">
    <source>
        <dbReference type="Proteomes" id="UP000277580"/>
    </source>
</evidence>
<dbReference type="InParanoid" id="A0A3N4KSQ8"/>
<dbReference type="EMBL" id="ML119122">
    <property type="protein sequence ID" value="RPB13644.1"/>
    <property type="molecule type" value="Genomic_DNA"/>
</dbReference>
<name>A0A3N4KSQ8_9PEZI</name>
<evidence type="ECO:0000313" key="1">
    <source>
        <dbReference type="EMBL" id="RPB13644.1"/>
    </source>
</evidence>
<accession>A0A3N4KSQ8</accession>
<sequence length="117" mass="12824">MALLLATTAPRVWKTHAAVFRWLIELDSQGLLYSVGRIGDWVKRAGCMHYMYVDAARAVFVSGQKAKARGVLGPKELLSSAYTLVWSDTAVSGRPAIPGIILESYGIGKAWELVLFL</sequence>
<organism evidence="1 2">
    <name type="scientific">Morchella conica CCBAS932</name>
    <dbReference type="NCBI Taxonomy" id="1392247"/>
    <lineage>
        <taxon>Eukaryota</taxon>
        <taxon>Fungi</taxon>
        <taxon>Dikarya</taxon>
        <taxon>Ascomycota</taxon>
        <taxon>Pezizomycotina</taxon>
        <taxon>Pezizomycetes</taxon>
        <taxon>Pezizales</taxon>
        <taxon>Morchellaceae</taxon>
        <taxon>Morchella</taxon>
    </lineage>
</organism>
<proteinExistence type="predicted"/>